<dbReference type="HOGENOM" id="CLU_3198805_0_0_3"/>
<dbReference type="AlphaFoldDB" id="B8HT91"/>
<organism evidence="1">
    <name type="scientific">Cyanothece sp. (strain PCC 7425 / ATCC 29141)</name>
    <dbReference type="NCBI Taxonomy" id="395961"/>
    <lineage>
        <taxon>Bacteria</taxon>
        <taxon>Bacillati</taxon>
        <taxon>Cyanobacteriota</taxon>
        <taxon>Cyanophyceae</taxon>
        <taxon>Gomontiellales</taxon>
        <taxon>Cyanothecaceae</taxon>
        <taxon>Cyanothece</taxon>
    </lineage>
</organism>
<evidence type="ECO:0000313" key="1">
    <source>
        <dbReference type="EMBL" id="ACL44317.1"/>
    </source>
</evidence>
<protein>
    <submittedName>
        <fullName evidence="1">Uncharacterized protein</fullName>
    </submittedName>
</protein>
<proteinExistence type="predicted"/>
<dbReference type="EMBL" id="CP001344">
    <property type="protein sequence ID" value="ACL44317.1"/>
    <property type="molecule type" value="Genomic_DNA"/>
</dbReference>
<dbReference type="STRING" id="395961.Cyan7425_1952"/>
<dbReference type="KEGG" id="cyn:Cyan7425_1952"/>
<sequence length="45" mass="5308">MTFTMNYTAHPERKTTFTKVVEQPERMHALMAIRPPSRFTARITL</sequence>
<reference evidence="1" key="1">
    <citation type="submission" date="2009-01" db="EMBL/GenBank/DDBJ databases">
        <title>Complete sequence of chromosome Cyanothece sp. PCC 7425.</title>
        <authorList>
            <consortium name="US DOE Joint Genome Institute"/>
            <person name="Lucas S."/>
            <person name="Copeland A."/>
            <person name="Lapidus A."/>
            <person name="Glavina del Rio T."/>
            <person name="Dalin E."/>
            <person name="Tice H."/>
            <person name="Bruce D."/>
            <person name="Goodwin L."/>
            <person name="Pitluck S."/>
            <person name="Sims D."/>
            <person name="Meineke L."/>
            <person name="Brettin T."/>
            <person name="Detter J.C."/>
            <person name="Han C."/>
            <person name="Larimer F."/>
            <person name="Land M."/>
            <person name="Hauser L."/>
            <person name="Kyrpides N."/>
            <person name="Ovchinnikova G."/>
            <person name="Liberton M."/>
            <person name="Stoeckel J."/>
            <person name="Banerjee A."/>
            <person name="Singh A."/>
            <person name="Page L."/>
            <person name="Sato H."/>
            <person name="Zhao L."/>
            <person name="Sherman L."/>
            <person name="Pakrasi H."/>
            <person name="Richardson P."/>
        </authorList>
    </citation>
    <scope>NUCLEOTIDE SEQUENCE</scope>
    <source>
        <strain evidence="1">PCC 7425</strain>
    </source>
</reference>
<gene>
    <name evidence="1" type="ordered locus">Cyan7425_1952</name>
</gene>
<accession>B8HT91</accession>
<name>B8HT91_CYAP4</name>